<evidence type="ECO:0000313" key="2">
    <source>
        <dbReference type="Proteomes" id="UP000549394"/>
    </source>
</evidence>
<reference evidence="1 2" key="1">
    <citation type="submission" date="2020-08" db="EMBL/GenBank/DDBJ databases">
        <authorList>
            <person name="Hejnol A."/>
        </authorList>
    </citation>
    <scope>NUCLEOTIDE SEQUENCE [LARGE SCALE GENOMIC DNA]</scope>
</reference>
<evidence type="ECO:0000313" key="1">
    <source>
        <dbReference type="EMBL" id="CAD5112234.1"/>
    </source>
</evidence>
<sequence length="287" mass="32035">MASQPVIIKCDDVVVNEEGSNDVAAGIGKAECGNSSSILIDFDAPETPINDDTNTTNTTFRYDVLADIDFTSNNNNINNNNNNNIGNISMANCEALPNVEEANKLALSNPNRLERARKSDSHLHDVSNLLIPRVSRSHSTCFDSNALHDAVDFCLARQLINKALDNYEPPTNDIGDNSEEDVETRYLPSVDIMRGSMEMITSATEDIENRSFIMSEEERFLDENEPIIADVKLERLQDTRVKKKSAINFENLNLNKEEDLLKIADQIVQESMMKGNTMFQDGNDRVS</sequence>
<dbReference type="AlphaFoldDB" id="A0A7I8VAA5"/>
<comment type="caution">
    <text evidence="1">The sequence shown here is derived from an EMBL/GenBank/DDBJ whole genome shotgun (WGS) entry which is preliminary data.</text>
</comment>
<dbReference type="EMBL" id="CAJFCJ010000002">
    <property type="protein sequence ID" value="CAD5112234.1"/>
    <property type="molecule type" value="Genomic_DNA"/>
</dbReference>
<accession>A0A7I8VAA5</accession>
<proteinExistence type="predicted"/>
<keyword evidence="2" id="KW-1185">Reference proteome</keyword>
<organism evidence="1 2">
    <name type="scientific">Dimorphilus gyrociliatus</name>
    <dbReference type="NCBI Taxonomy" id="2664684"/>
    <lineage>
        <taxon>Eukaryota</taxon>
        <taxon>Metazoa</taxon>
        <taxon>Spiralia</taxon>
        <taxon>Lophotrochozoa</taxon>
        <taxon>Annelida</taxon>
        <taxon>Polychaeta</taxon>
        <taxon>Polychaeta incertae sedis</taxon>
        <taxon>Dinophilidae</taxon>
        <taxon>Dimorphilus</taxon>
    </lineage>
</organism>
<gene>
    <name evidence="1" type="ORF">DGYR_LOCUS1415</name>
</gene>
<protein>
    <submittedName>
        <fullName evidence="1">Uncharacterized protein</fullName>
    </submittedName>
</protein>
<dbReference type="Proteomes" id="UP000549394">
    <property type="component" value="Unassembled WGS sequence"/>
</dbReference>
<name>A0A7I8VAA5_9ANNE</name>